<gene>
    <name evidence="2" type="ORF">SGRAN_1340</name>
</gene>
<name>A0AA86GK68_9SPHN</name>
<accession>A0AA86GK68</accession>
<dbReference type="RefSeq" id="WP_067181842.1">
    <property type="nucleotide sequence ID" value="NZ_CP012199.1"/>
</dbReference>
<reference evidence="2 3" key="1">
    <citation type="journal article" date="2016" name="BMC Genomics">
        <title>Genomic analysis of the nitrate-respiring Sphingopyxis granuli (formerly Sphingomonas macrogoltabida) strain TFA.</title>
        <authorList>
            <person name="Garcia-Romero I."/>
            <person name="Perez-Pulido A.J."/>
            <person name="Gonzalez-Flores Y.E."/>
            <person name="Reyes-Ramirez F."/>
            <person name="Santero E."/>
            <person name="Floriano B."/>
        </authorList>
    </citation>
    <scope>NUCLEOTIDE SEQUENCE [LARGE SCALE GENOMIC DNA]</scope>
    <source>
        <strain evidence="2 3">TFA</strain>
    </source>
</reference>
<keyword evidence="3" id="KW-1185">Reference proteome</keyword>
<dbReference type="Proteomes" id="UP000058599">
    <property type="component" value="Chromosome"/>
</dbReference>
<organism evidence="2 3">
    <name type="scientific">Sphingopyxis granuli</name>
    <dbReference type="NCBI Taxonomy" id="267128"/>
    <lineage>
        <taxon>Bacteria</taxon>
        <taxon>Pseudomonadati</taxon>
        <taxon>Pseudomonadota</taxon>
        <taxon>Alphaproteobacteria</taxon>
        <taxon>Sphingomonadales</taxon>
        <taxon>Sphingomonadaceae</taxon>
        <taxon>Sphingopyxis</taxon>
    </lineage>
</organism>
<evidence type="ECO:0000313" key="3">
    <source>
        <dbReference type="Proteomes" id="UP000058599"/>
    </source>
</evidence>
<evidence type="ECO:0000313" key="2">
    <source>
        <dbReference type="EMBL" id="AMG73729.1"/>
    </source>
</evidence>
<proteinExistence type="predicted"/>
<dbReference type="SUPFAM" id="SSF53187">
    <property type="entry name" value="Zn-dependent exopeptidases"/>
    <property type="match status" value="1"/>
</dbReference>
<feature type="region of interest" description="Disordered" evidence="1">
    <location>
        <begin position="248"/>
        <end position="278"/>
    </location>
</feature>
<dbReference type="EMBL" id="CP012199">
    <property type="protein sequence ID" value="AMG73729.1"/>
    <property type="molecule type" value="Genomic_DNA"/>
</dbReference>
<sequence length="335" mass="35675">MIDRVRRAWGVPIRMVVAGGAGFALAWAAVPSASASEAVAFEVGKSYGHYIEYLPGNAPVILVAPHGGTLLPEDIPDRTKERCGGAHTVVGPDRNTAELVQAMRQSFHDRFGTYPHVIINRLARQKLDANRSAAEGACGNADAEQAYKEWHAFIDIAKKEVLRTSERGWFMDIHGHGHKVQRLELGYLLTGGLLDRSDETIDGDARALERTSIRSLAKGEGASLSALLRGPTSLGTLFADAGFPAVPSASDPGPGGQSYFNGGPNTRRHACGSGSDSPEGRICGLQIEAHFRGVRDTAESRKRFGDATAKVLEQFFAAHWDVGLAGKAGAAGAHD</sequence>
<dbReference type="Gene3D" id="3.40.630.40">
    <property type="entry name" value="Zn-dependent exopeptidases"/>
    <property type="match status" value="1"/>
</dbReference>
<dbReference type="KEGG" id="sgi:SGRAN_1340"/>
<dbReference type="AlphaFoldDB" id="A0AA86GK68"/>
<protein>
    <submittedName>
        <fullName evidence="2">N-formylglutamate amidohydrolase</fullName>
    </submittedName>
</protein>
<evidence type="ECO:0000256" key="1">
    <source>
        <dbReference type="SAM" id="MobiDB-lite"/>
    </source>
</evidence>